<dbReference type="RefSeq" id="WP_023174910.1">
    <property type="nucleotide sequence ID" value="NC_022600.1"/>
</dbReference>
<sequence length="337" mass="36804">MALADTLGNLALLAFITADVGAIYQALASVLDRRNWPPPGRLIDMGGHRLHIQVAGQGGPTVVFEAGGGSWSIEWFRVLPEVAKFTCAVAYDRSGYGWSDISLKNASSRSVAEELHALLEAAGIEGPYILVGRSTGALHVRMFAHLYPQEVAGMVLLDAAHEEEKTRILPALREVGERELQLLGVLRLLAPLGLIRFLGWWGALARLRILEKLPSEKQQQVLAGIYRSLYCNTLYGEYQQFDESAGQVRATGSLGDLPLAVVTAGDHLDAANYPKDFPIAQAQQIWEQLQSELATLSANSRHEVLEGCSTYLPMDCPAAVVDAIRWVYDRTCGQPGR</sequence>
<organism evidence="2 3">
    <name type="scientific">Gloeobacter kilaueensis (strain ATCC BAA-2537 / CCAP 1431/1 / ULC 316 / JS1)</name>
    <dbReference type="NCBI Taxonomy" id="1183438"/>
    <lineage>
        <taxon>Bacteria</taxon>
        <taxon>Bacillati</taxon>
        <taxon>Cyanobacteriota</taxon>
        <taxon>Cyanophyceae</taxon>
        <taxon>Gloeobacterales</taxon>
        <taxon>Gloeobacteraceae</taxon>
        <taxon>Gloeobacter</taxon>
    </lineage>
</organism>
<dbReference type="AlphaFoldDB" id="U5QL11"/>
<dbReference type="STRING" id="1183438.GKIL_3375"/>
<reference evidence="2 3" key="1">
    <citation type="journal article" date="2013" name="PLoS ONE">
        <title>Cultivation and Complete Genome Sequencing of Gloeobacter kilaueensis sp. nov., from a Lava Cave in Kilauea Caldera, Hawai'i.</title>
        <authorList>
            <person name="Saw J.H."/>
            <person name="Schatz M."/>
            <person name="Brown M.V."/>
            <person name="Kunkel D.D."/>
            <person name="Foster J.S."/>
            <person name="Shick H."/>
            <person name="Christensen S."/>
            <person name="Hou S."/>
            <person name="Wan X."/>
            <person name="Donachie S.P."/>
        </authorList>
    </citation>
    <scope>NUCLEOTIDE SEQUENCE [LARGE SCALE GENOMIC DNA]</scope>
    <source>
        <strain evidence="3">JS</strain>
    </source>
</reference>
<protein>
    <submittedName>
        <fullName evidence="2">Haloalkane dehalogenase</fullName>
    </submittedName>
</protein>
<dbReference type="InterPro" id="IPR029058">
    <property type="entry name" value="AB_hydrolase_fold"/>
</dbReference>
<dbReference type="eggNOG" id="COG0596">
    <property type="taxonomic scope" value="Bacteria"/>
</dbReference>
<evidence type="ECO:0000313" key="2">
    <source>
        <dbReference type="EMBL" id="AGY59621.1"/>
    </source>
</evidence>
<dbReference type="PANTHER" id="PTHR43798">
    <property type="entry name" value="MONOACYLGLYCEROL LIPASE"/>
    <property type="match status" value="1"/>
</dbReference>
<dbReference type="EMBL" id="CP003587">
    <property type="protein sequence ID" value="AGY59621.1"/>
    <property type="molecule type" value="Genomic_DNA"/>
</dbReference>
<dbReference type="OrthoDB" id="59888at2"/>
<dbReference type="HOGENOM" id="CLU_020336_9_0_3"/>
<dbReference type="SUPFAM" id="SSF53474">
    <property type="entry name" value="alpha/beta-Hydrolases"/>
    <property type="match status" value="1"/>
</dbReference>
<evidence type="ECO:0000313" key="3">
    <source>
        <dbReference type="Proteomes" id="UP000017396"/>
    </source>
</evidence>
<dbReference type="KEGG" id="glj:GKIL_3375"/>
<dbReference type="GO" id="GO:0016020">
    <property type="term" value="C:membrane"/>
    <property type="evidence" value="ECO:0007669"/>
    <property type="project" value="TreeGrafter"/>
</dbReference>
<keyword evidence="3" id="KW-1185">Reference proteome</keyword>
<gene>
    <name evidence="2" type="ORF">GKIL_3375</name>
</gene>
<evidence type="ECO:0000259" key="1">
    <source>
        <dbReference type="Pfam" id="PF00561"/>
    </source>
</evidence>
<name>U5QL11_GLOK1</name>
<dbReference type="InterPro" id="IPR050266">
    <property type="entry name" value="AB_hydrolase_sf"/>
</dbReference>
<dbReference type="PANTHER" id="PTHR43798:SF33">
    <property type="entry name" value="HYDROLASE, PUTATIVE (AFU_ORTHOLOGUE AFUA_2G14860)-RELATED"/>
    <property type="match status" value="1"/>
</dbReference>
<dbReference type="InterPro" id="IPR000073">
    <property type="entry name" value="AB_hydrolase_1"/>
</dbReference>
<feature type="domain" description="AB hydrolase-1" evidence="1">
    <location>
        <begin position="60"/>
        <end position="178"/>
    </location>
</feature>
<proteinExistence type="predicted"/>
<accession>U5QL11</accession>
<dbReference type="Proteomes" id="UP000017396">
    <property type="component" value="Chromosome"/>
</dbReference>
<dbReference type="Pfam" id="PF00561">
    <property type="entry name" value="Abhydrolase_1"/>
    <property type="match status" value="1"/>
</dbReference>
<dbReference type="Gene3D" id="3.40.50.1820">
    <property type="entry name" value="alpha/beta hydrolase"/>
    <property type="match status" value="1"/>
</dbReference>